<feature type="domain" description="Gnk2-homologous" evidence="15">
    <location>
        <begin position="17"/>
        <end position="124"/>
    </location>
</feature>
<accession>S8DIQ4</accession>
<gene>
    <name evidence="16" type="ORF">M569_15470</name>
</gene>
<dbReference type="OrthoDB" id="1097929at2759"/>
<dbReference type="Proteomes" id="UP000015453">
    <property type="component" value="Unassembled WGS sequence"/>
</dbReference>
<organism evidence="16 17">
    <name type="scientific">Genlisea aurea</name>
    <dbReference type="NCBI Taxonomy" id="192259"/>
    <lineage>
        <taxon>Eukaryota</taxon>
        <taxon>Viridiplantae</taxon>
        <taxon>Streptophyta</taxon>
        <taxon>Embryophyta</taxon>
        <taxon>Tracheophyta</taxon>
        <taxon>Spermatophyta</taxon>
        <taxon>Magnoliopsida</taxon>
        <taxon>eudicotyledons</taxon>
        <taxon>Gunneridae</taxon>
        <taxon>Pentapetalae</taxon>
        <taxon>asterids</taxon>
        <taxon>lamiids</taxon>
        <taxon>Lamiales</taxon>
        <taxon>Lentibulariaceae</taxon>
        <taxon>Genlisea</taxon>
    </lineage>
</organism>
<dbReference type="InterPro" id="IPR038408">
    <property type="entry name" value="GNK2_sf"/>
</dbReference>
<evidence type="ECO:0000259" key="15">
    <source>
        <dbReference type="PROSITE" id="PS51473"/>
    </source>
</evidence>
<dbReference type="PROSITE" id="PS51473">
    <property type="entry name" value="GNK2"/>
    <property type="match status" value="2"/>
</dbReference>
<dbReference type="AlphaFoldDB" id="S8DIQ4"/>
<comment type="caution">
    <text evidence="16">The sequence shown here is derived from an EMBL/GenBank/DDBJ whole genome shotgun (WGS) entry which is preliminary data.</text>
</comment>
<dbReference type="Pfam" id="PF01657">
    <property type="entry name" value="Stress-antifung"/>
    <property type="match status" value="2"/>
</dbReference>
<feature type="transmembrane region" description="Helical" evidence="14">
    <location>
        <begin position="245"/>
        <end position="265"/>
    </location>
</feature>
<evidence type="ECO:0000256" key="12">
    <source>
        <dbReference type="ARBA" id="ARBA00024184"/>
    </source>
</evidence>
<feature type="domain" description="Gnk2-homologous" evidence="15">
    <location>
        <begin position="125"/>
        <end position="224"/>
    </location>
</feature>
<comment type="similarity">
    <text evidence="13">Belongs to the cysteine-rich repeat secretory protein family. Plasmodesmata-located proteins (PDLD) subfamily.</text>
</comment>
<keyword evidence="17" id="KW-1185">Reference proteome</keyword>
<evidence type="ECO:0000256" key="1">
    <source>
        <dbReference type="ARBA" id="ARBA00004251"/>
    </source>
</evidence>
<keyword evidence="10 14" id="KW-0472">Membrane</keyword>
<comment type="subcellular location">
    <subcellularLocation>
        <location evidence="12">Cell junction</location>
        <location evidence="12">Plasmodesma</location>
    </subcellularLocation>
    <subcellularLocation>
        <location evidence="1">Cell membrane</location>
        <topology evidence="1">Single-pass type I membrane protein</topology>
    </subcellularLocation>
</comment>
<evidence type="ECO:0000256" key="4">
    <source>
        <dbReference type="ARBA" id="ARBA00022581"/>
    </source>
</evidence>
<evidence type="ECO:0000313" key="17">
    <source>
        <dbReference type="Proteomes" id="UP000015453"/>
    </source>
</evidence>
<keyword evidence="5 14" id="KW-0812">Transmembrane</keyword>
<evidence type="ECO:0000256" key="10">
    <source>
        <dbReference type="ARBA" id="ARBA00023136"/>
    </source>
</evidence>
<dbReference type="GO" id="GO:0009506">
    <property type="term" value="C:plasmodesma"/>
    <property type="evidence" value="ECO:0007669"/>
    <property type="project" value="UniProtKB-SubCell"/>
</dbReference>
<dbReference type="PANTHER" id="PTHR32080">
    <property type="entry name" value="ANTIFUNGAL PROTEIN GINKBILOBIN-2-LIKE"/>
    <property type="match status" value="1"/>
</dbReference>
<keyword evidence="8" id="KW-0965">Cell junction</keyword>
<proteinExistence type="inferred from homology"/>
<dbReference type="InterPro" id="IPR002902">
    <property type="entry name" value="GNK2"/>
</dbReference>
<dbReference type="FunFam" id="3.30.430.20:FF:000001">
    <property type="entry name" value="cysteine-rich repeat secretory protein 3"/>
    <property type="match status" value="1"/>
</dbReference>
<evidence type="ECO:0000256" key="9">
    <source>
        <dbReference type="ARBA" id="ARBA00022989"/>
    </source>
</evidence>
<keyword evidence="9 14" id="KW-1133">Transmembrane helix</keyword>
<keyword evidence="6" id="KW-0732">Signal</keyword>
<evidence type="ECO:0000256" key="3">
    <source>
        <dbReference type="ARBA" id="ARBA00022475"/>
    </source>
</evidence>
<evidence type="ECO:0000256" key="5">
    <source>
        <dbReference type="ARBA" id="ARBA00022692"/>
    </source>
</evidence>
<dbReference type="EMBL" id="AUSU01008439">
    <property type="protein sequence ID" value="EPS59337.1"/>
    <property type="molecule type" value="Genomic_DNA"/>
</dbReference>
<protein>
    <recommendedName>
        <fullName evidence="15">Gnk2-homologous domain-containing protein</fullName>
    </recommendedName>
</protein>
<keyword evidence="4" id="KW-0945">Host-virus interaction</keyword>
<name>S8DIQ4_9LAMI</name>
<evidence type="ECO:0000256" key="8">
    <source>
        <dbReference type="ARBA" id="ARBA00022949"/>
    </source>
</evidence>
<evidence type="ECO:0000256" key="14">
    <source>
        <dbReference type="SAM" id="Phobius"/>
    </source>
</evidence>
<keyword evidence="3" id="KW-1003">Cell membrane</keyword>
<evidence type="ECO:0000256" key="11">
    <source>
        <dbReference type="ARBA" id="ARBA00023157"/>
    </source>
</evidence>
<evidence type="ECO:0000313" key="16">
    <source>
        <dbReference type="EMBL" id="EPS59337.1"/>
    </source>
</evidence>
<dbReference type="GO" id="GO:0005886">
    <property type="term" value="C:plasma membrane"/>
    <property type="evidence" value="ECO:0007669"/>
    <property type="project" value="UniProtKB-SubCell"/>
</dbReference>
<feature type="non-terminal residue" evidence="16">
    <location>
        <position position="1"/>
    </location>
</feature>
<dbReference type="CDD" id="cd23509">
    <property type="entry name" value="Gnk2-like"/>
    <property type="match status" value="2"/>
</dbReference>
<dbReference type="InterPro" id="IPR051378">
    <property type="entry name" value="Cell2Cell_Antifungal"/>
</dbReference>
<dbReference type="Gene3D" id="3.30.430.20">
    <property type="entry name" value="Gnk2 domain, C-X8-C-X2-C motif"/>
    <property type="match status" value="2"/>
</dbReference>
<evidence type="ECO:0000256" key="13">
    <source>
        <dbReference type="ARBA" id="ARBA00038393"/>
    </source>
</evidence>
<keyword evidence="2" id="KW-0813">Transport</keyword>
<dbReference type="PANTHER" id="PTHR32080:SF2">
    <property type="entry name" value="PLASMODESMATA-LOCATED PROTEIN 8"/>
    <property type="match status" value="1"/>
</dbReference>
<reference evidence="16 17" key="1">
    <citation type="journal article" date="2013" name="BMC Genomics">
        <title>The miniature genome of a carnivorous plant Genlisea aurea contains a low number of genes and short non-coding sequences.</title>
        <authorList>
            <person name="Leushkin E.V."/>
            <person name="Sutormin R.A."/>
            <person name="Nabieva E.R."/>
            <person name="Penin A.A."/>
            <person name="Kondrashov A.S."/>
            <person name="Logacheva M.D."/>
        </authorList>
    </citation>
    <scope>NUCLEOTIDE SEQUENCE [LARGE SCALE GENOMIC DNA]</scope>
</reference>
<evidence type="ECO:0000256" key="6">
    <source>
        <dbReference type="ARBA" id="ARBA00022729"/>
    </source>
</evidence>
<sequence>FIFFFLLFLYRCLAVGYVFVYSGCSDEKYQPNATYEANLNSLLSGVAVSSSRTLYNAFAVGNDTSDVTGSACYGLFQCRSDLRARDCYACIAAVVAQVGLLCPYTVGAAVQLDGCFLRYEKTDFIGKLDTGLRYQKCSQSASNDADFSRKRDEVLADLLAAEGFKVSAAAAVEGYSQCLGDLSAQDCSSCLAEAVAEVKSFCGSAAAGDVFLSQCYARYWEAGYYGPSTSSSLNSSGQDYTGRTVAIIIGVVAGTAVLVVLLAICKKALH</sequence>
<evidence type="ECO:0000256" key="7">
    <source>
        <dbReference type="ARBA" id="ARBA00022737"/>
    </source>
</evidence>
<evidence type="ECO:0000256" key="2">
    <source>
        <dbReference type="ARBA" id="ARBA00022448"/>
    </source>
</evidence>
<keyword evidence="11" id="KW-1015">Disulfide bond</keyword>
<keyword evidence="7" id="KW-0677">Repeat</keyword>